<feature type="compositionally biased region" description="Basic and acidic residues" evidence="1">
    <location>
        <begin position="118"/>
        <end position="134"/>
    </location>
</feature>
<proteinExistence type="predicted"/>
<dbReference type="OrthoDB" id="9451692at2759"/>
<sequence length="178" mass="19503">YHDSPSDQLCTCTLFLRPQVSSVSKESLTYASMTFKPSEENSNDLTGNHSTSLDPTVYSQIKVESSYLPLQLPDCQLDPQVSVYGNGQQGHDGGVGEDQNHTGHEKAGIEVHLDFQADSNSQRHDQRPNSDKSLENLSCQPSTAKYISRSPEPRTGPSCSQDRMSGCREVETAAQSSH</sequence>
<gene>
    <name evidence="2" type="ORF">A6R68_24091</name>
</gene>
<accession>A0A1A6HW06</accession>
<reference evidence="2 3" key="1">
    <citation type="submission" date="2016-06" db="EMBL/GenBank/DDBJ databases">
        <title>The Draft Genome Sequence and Annotation of the Desert Woodrat Neotoma lepida.</title>
        <authorList>
            <person name="Campbell M."/>
            <person name="Oakeson K.F."/>
            <person name="Yandell M."/>
            <person name="Halpert J.R."/>
            <person name="Dearing D."/>
        </authorList>
    </citation>
    <scope>NUCLEOTIDE SEQUENCE [LARGE SCALE GENOMIC DNA]</scope>
    <source>
        <strain evidence="2">417</strain>
        <tissue evidence="2">Liver</tissue>
    </source>
</reference>
<protein>
    <submittedName>
        <fullName evidence="2">Uncharacterized protein</fullName>
    </submittedName>
</protein>
<evidence type="ECO:0000313" key="3">
    <source>
        <dbReference type="Proteomes" id="UP000092124"/>
    </source>
</evidence>
<dbReference type="InterPro" id="IPR037763">
    <property type="entry name" value="C1orf162"/>
</dbReference>
<dbReference type="PANTHER" id="PTHR37997:SF1">
    <property type="entry name" value="TRANSMEMBRANE PROTEIN C1ORF162"/>
    <property type="match status" value="1"/>
</dbReference>
<dbReference type="AlphaFoldDB" id="A0A1A6HW06"/>
<dbReference type="EMBL" id="LZPO01008674">
    <property type="protein sequence ID" value="OBS81917.1"/>
    <property type="molecule type" value="Genomic_DNA"/>
</dbReference>
<keyword evidence="3" id="KW-1185">Reference proteome</keyword>
<dbReference type="STRING" id="56216.A0A1A6HW06"/>
<organism evidence="2 3">
    <name type="scientific">Neotoma lepida</name>
    <name type="common">Desert woodrat</name>
    <dbReference type="NCBI Taxonomy" id="56216"/>
    <lineage>
        <taxon>Eukaryota</taxon>
        <taxon>Metazoa</taxon>
        <taxon>Chordata</taxon>
        <taxon>Craniata</taxon>
        <taxon>Vertebrata</taxon>
        <taxon>Euteleostomi</taxon>
        <taxon>Mammalia</taxon>
        <taxon>Eutheria</taxon>
        <taxon>Euarchontoglires</taxon>
        <taxon>Glires</taxon>
        <taxon>Rodentia</taxon>
        <taxon>Myomorpha</taxon>
        <taxon>Muroidea</taxon>
        <taxon>Cricetidae</taxon>
        <taxon>Neotominae</taxon>
        <taxon>Neotoma</taxon>
    </lineage>
</organism>
<feature type="non-terminal residue" evidence="2">
    <location>
        <position position="178"/>
    </location>
</feature>
<evidence type="ECO:0000313" key="2">
    <source>
        <dbReference type="EMBL" id="OBS81917.1"/>
    </source>
</evidence>
<evidence type="ECO:0000256" key="1">
    <source>
        <dbReference type="SAM" id="MobiDB-lite"/>
    </source>
</evidence>
<comment type="caution">
    <text evidence="2">The sequence shown here is derived from an EMBL/GenBank/DDBJ whole genome shotgun (WGS) entry which is preliminary data.</text>
</comment>
<dbReference type="PANTHER" id="PTHR37997">
    <property type="entry name" value="TRANSMEMBRANE PROTEIN C1ORF162"/>
    <property type="match status" value="1"/>
</dbReference>
<feature type="non-terminal residue" evidence="2">
    <location>
        <position position="1"/>
    </location>
</feature>
<dbReference type="Proteomes" id="UP000092124">
    <property type="component" value="Unassembled WGS sequence"/>
</dbReference>
<name>A0A1A6HW06_NEOLE</name>
<feature type="region of interest" description="Disordered" evidence="1">
    <location>
        <begin position="118"/>
        <end position="178"/>
    </location>
</feature>
<feature type="compositionally biased region" description="Polar residues" evidence="1">
    <location>
        <begin position="135"/>
        <end position="145"/>
    </location>
</feature>